<keyword evidence="7" id="KW-0812">Transmembrane</keyword>
<dbReference type="PANTHER" id="PTHR47175">
    <property type="entry name" value="LIPASE ATG15-RELATED"/>
    <property type="match status" value="1"/>
</dbReference>
<dbReference type="RefSeq" id="XP_052942328.1">
    <property type="nucleotide sequence ID" value="XM_053086261.1"/>
</dbReference>
<dbReference type="InterPro" id="IPR050805">
    <property type="entry name" value="ATG15_Lipase"/>
</dbReference>
<feature type="region of interest" description="Disordered" evidence="19">
    <location>
        <begin position="413"/>
        <end position="441"/>
    </location>
</feature>
<evidence type="ECO:0000256" key="17">
    <source>
        <dbReference type="ARBA" id="ARBA00024663"/>
    </source>
</evidence>
<comment type="caution">
    <text evidence="21">The sequence shown here is derived from an EMBL/GenBank/DDBJ whole genome shotgun (WGS) entry which is preliminary data.</text>
</comment>
<dbReference type="GO" id="GO:0004620">
    <property type="term" value="F:phospholipase activity"/>
    <property type="evidence" value="ECO:0007669"/>
    <property type="project" value="TreeGrafter"/>
</dbReference>
<organism evidence="21 22">
    <name type="scientific">Dioszegia hungarica</name>
    <dbReference type="NCBI Taxonomy" id="4972"/>
    <lineage>
        <taxon>Eukaryota</taxon>
        <taxon>Fungi</taxon>
        <taxon>Dikarya</taxon>
        <taxon>Basidiomycota</taxon>
        <taxon>Agaricomycotina</taxon>
        <taxon>Tremellomycetes</taxon>
        <taxon>Tremellales</taxon>
        <taxon>Bulleribasidiaceae</taxon>
        <taxon>Dioszegia</taxon>
    </lineage>
</organism>
<evidence type="ECO:0000256" key="7">
    <source>
        <dbReference type="ARBA" id="ARBA00022692"/>
    </source>
</evidence>
<dbReference type="GO" id="GO:0005775">
    <property type="term" value="C:vacuolar lumen"/>
    <property type="evidence" value="ECO:0007669"/>
    <property type="project" value="TreeGrafter"/>
</dbReference>
<accession>A0AA38LTI6</accession>
<evidence type="ECO:0000256" key="19">
    <source>
        <dbReference type="SAM" id="MobiDB-lite"/>
    </source>
</evidence>
<feature type="region of interest" description="Disordered" evidence="19">
    <location>
        <begin position="37"/>
        <end position="91"/>
    </location>
</feature>
<evidence type="ECO:0000256" key="12">
    <source>
        <dbReference type="ARBA" id="ARBA00022989"/>
    </source>
</evidence>
<comment type="catalytic activity">
    <reaction evidence="1">
        <text>a triacylglycerol + H2O = a diacylglycerol + a fatty acid + H(+)</text>
        <dbReference type="Rhea" id="RHEA:12044"/>
        <dbReference type="ChEBI" id="CHEBI:15377"/>
        <dbReference type="ChEBI" id="CHEBI:15378"/>
        <dbReference type="ChEBI" id="CHEBI:17855"/>
        <dbReference type="ChEBI" id="CHEBI:18035"/>
        <dbReference type="ChEBI" id="CHEBI:28868"/>
        <dbReference type="EC" id="3.1.1.3"/>
    </reaction>
</comment>
<dbReference type="GO" id="GO:0006660">
    <property type="term" value="P:phosphatidylserine catabolic process"/>
    <property type="evidence" value="ECO:0007669"/>
    <property type="project" value="TreeGrafter"/>
</dbReference>
<dbReference type="AlphaFoldDB" id="A0AA38LTI6"/>
<evidence type="ECO:0000256" key="16">
    <source>
        <dbReference type="ARBA" id="ARBA00023180"/>
    </source>
</evidence>
<dbReference type="Pfam" id="PF01764">
    <property type="entry name" value="Lipase_3"/>
    <property type="match status" value="1"/>
</dbReference>
<evidence type="ECO:0000256" key="3">
    <source>
        <dbReference type="ARBA" id="ARBA00004343"/>
    </source>
</evidence>
<keyword evidence="9 21" id="KW-0378">Hydrolase</keyword>
<evidence type="ECO:0000256" key="9">
    <source>
        <dbReference type="ARBA" id="ARBA00022801"/>
    </source>
</evidence>
<keyword evidence="22" id="KW-1185">Reference proteome</keyword>
<keyword evidence="13" id="KW-0072">Autophagy</keyword>
<evidence type="ECO:0000256" key="13">
    <source>
        <dbReference type="ARBA" id="ARBA00023006"/>
    </source>
</evidence>
<dbReference type="InterPro" id="IPR002921">
    <property type="entry name" value="Fungal_lipase-type"/>
</dbReference>
<dbReference type="SUPFAM" id="SSF53474">
    <property type="entry name" value="alpha/beta-Hydrolases"/>
    <property type="match status" value="1"/>
</dbReference>
<evidence type="ECO:0000313" key="21">
    <source>
        <dbReference type="EMBL" id="KAI9632551.1"/>
    </source>
</evidence>
<evidence type="ECO:0000256" key="15">
    <source>
        <dbReference type="ARBA" id="ARBA00023136"/>
    </source>
</evidence>
<evidence type="ECO:0000256" key="5">
    <source>
        <dbReference type="ARBA" id="ARBA00011137"/>
    </source>
</evidence>
<keyword evidence="16" id="KW-0325">Glycoprotein</keyword>
<evidence type="ECO:0000256" key="1">
    <source>
        <dbReference type="ARBA" id="ARBA00001024"/>
    </source>
</evidence>
<comment type="subcellular location">
    <subcellularLocation>
        <location evidence="3">Endosome</location>
        <location evidence="3">Multivesicular body membrane</location>
        <topology evidence="3">Single-pass type II membrane protein</topology>
    </subcellularLocation>
    <subcellularLocation>
        <location evidence="2">Prevacuolar compartment membrane</location>
        <topology evidence="2">Single-pass type II membrane protein</topology>
    </subcellularLocation>
</comment>
<evidence type="ECO:0000256" key="10">
    <source>
        <dbReference type="ARBA" id="ARBA00022963"/>
    </source>
</evidence>
<dbReference type="EC" id="3.1.1.3" evidence="6"/>
<evidence type="ECO:0000256" key="2">
    <source>
        <dbReference type="ARBA" id="ARBA00004270"/>
    </source>
</evidence>
<reference evidence="21" key="1">
    <citation type="journal article" date="2022" name="G3 (Bethesda)">
        <title>High quality genome of the basidiomycete yeast Dioszegia hungarica PDD-24b-2 isolated from cloud water.</title>
        <authorList>
            <person name="Jarrige D."/>
            <person name="Haridas S."/>
            <person name="Bleykasten-Grosshans C."/>
            <person name="Joly M."/>
            <person name="Nadalig T."/>
            <person name="Sancelme M."/>
            <person name="Vuilleumier S."/>
            <person name="Grigoriev I.V."/>
            <person name="Amato P."/>
            <person name="Bringel F."/>
        </authorList>
    </citation>
    <scope>NUCLEOTIDE SEQUENCE</scope>
    <source>
        <strain evidence="21">PDD-24b-2</strain>
    </source>
</reference>
<sequence>MHIPLVAQYAAHLLPFFQSPPPPSGPTTLGFRPIHAHAQSKTSSGKSTPQLLLHDASQSPSEYQASASGDGSDLHIRTRPITIRRPRSRPPHMTSWAQSYFATQPGIVLPYSSSPNHTQAWVAPDYADIDGEWDDVEIPGPDVTDRQTLIALAKMASDAYILPGTDEWWPVNGWNDTVPFGWEADADGLRGHIFADPKNETVIIAIKGTSAGVLGSGGPTAKNDKYNDNLLFSCCCARVDFSWSTVCDCYAGGYNCKQTCLEKALVEDSVYATVGTNLYNNVTYMYPNANIWLTGHSLGGSVSAMIGLAFGSPVVTFEAPGDRLPSRRLHLPQPPGVPSEKTGITHIYHTADPIPQGACTGSYSGCYAAGFALESKCHTGQTILYDTVTVKGWSVDVRTHRIGEIINKVLVDPWPTESPDEPGDGDERWEKHGGVPPARSEDDCVDCYKW</sequence>
<dbReference type="PANTHER" id="PTHR47175:SF2">
    <property type="entry name" value="LIPASE ATG15-RELATED"/>
    <property type="match status" value="1"/>
</dbReference>
<evidence type="ECO:0000259" key="20">
    <source>
        <dbReference type="Pfam" id="PF01764"/>
    </source>
</evidence>
<keyword evidence="12" id="KW-1133">Transmembrane helix</keyword>
<keyword evidence="11" id="KW-0735">Signal-anchor</keyword>
<dbReference type="GO" id="GO:0004806">
    <property type="term" value="F:triacylglycerol lipase activity"/>
    <property type="evidence" value="ECO:0007669"/>
    <property type="project" value="UniProtKB-EC"/>
</dbReference>
<protein>
    <recommendedName>
        <fullName evidence="6">triacylglycerol lipase</fullName>
        <ecNumber evidence="6">3.1.1.3</ecNumber>
    </recommendedName>
    <alternativeName>
        <fullName evidence="18">Autophagy-related protein 15</fullName>
    </alternativeName>
</protein>
<evidence type="ECO:0000256" key="11">
    <source>
        <dbReference type="ARBA" id="ARBA00022968"/>
    </source>
</evidence>
<dbReference type="GO" id="GO:0032585">
    <property type="term" value="C:multivesicular body membrane"/>
    <property type="evidence" value="ECO:0007669"/>
    <property type="project" value="UniProtKB-SubCell"/>
</dbReference>
<dbReference type="GO" id="GO:0034727">
    <property type="term" value="P:piecemeal microautophagy of the nucleus"/>
    <property type="evidence" value="ECO:0007669"/>
    <property type="project" value="TreeGrafter"/>
</dbReference>
<evidence type="ECO:0000256" key="8">
    <source>
        <dbReference type="ARBA" id="ARBA00022753"/>
    </source>
</evidence>
<feature type="domain" description="Fungal lipase-type" evidence="20">
    <location>
        <begin position="239"/>
        <end position="308"/>
    </location>
</feature>
<comment type="function">
    <text evidence="17">Lipase which is essential for lysis of subvacuolar cytoplasm to vacuole targeted bodies and intravacuolar autophagic bodies. Involved in the lysis of intravacuolar multivesicular body (MVB) vesicles. The intravacuolar membrane disintegration by ATG15 is critical to life span extension.</text>
</comment>
<keyword evidence="14" id="KW-0443">Lipid metabolism</keyword>
<evidence type="ECO:0000313" key="22">
    <source>
        <dbReference type="Proteomes" id="UP001164286"/>
    </source>
</evidence>
<dbReference type="InterPro" id="IPR029058">
    <property type="entry name" value="AB_hydrolase_fold"/>
</dbReference>
<dbReference type="Gene3D" id="3.40.50.1820">
    <property type="entry name" value="alpha/beta hydrolase"/>
    <property type="match status" value="1"/>
</dbReference>
<dbReference type="FunFam" id="3.40.50.1820:FF:000129">
    <property type="entry name" value="Autophagy related lipase Atg15, putative"/>
    <property type="match status" value="1"/>
</dbReference>
<evidence type="ECO:0000256" key="18">
    <source>
        <dbReference type="ARBA" id="ARBA00029828"/>
    </source>
</evidence>
<evidence type="ECO:0000256" key="14">
    <source>
        <dbReference type="ARBA" id="ARBA00023098"/>
    </source>
</evidence>
<keyword evidence="15" id="KW-0472">Membrane</keyword>
<evidence type="ECO:0000256" key="4">
    <source>
        <dbReference type="ARBA" id="ARBA00010701"/>
    </source>
</evidence>
<comment type="subunit">
    <text evidence="5">Binds to both phosphatidylinositol (PI) and phosphatidylinositol 3,5-bisphosphate (PIP2).</text>
</comment>
<evidence type="ECO:0000256" key="6">
    <source>
        <dbReference type="ARBA" id="ARBA00013279"/>
    </source>
</evidence>
<name>A0AA38LTI6_9TREE</name>
<dbReference type="GeneID" id="77725462"/>
<proteinExistence type="inferred from homology"/>
<comment type="similarity">
    <text evidence="4">Belongs to the AB hydrolase superfamily. Lipase family.</text>
</comment>
<feature type="compositionally biased region" description="Polar residues" evidence="19">
    <location>
        <begin position="39"/>
        <end position="69"/>
    </location>
</feature>
<feature type="compositionally biased region" description="Basic and acidic residues" evidence="19">
    <location>
        <begin position="425"/>
        <end position="441"/>
    </location>
</feature>
<dbReference type="GO" id="GO:0046461">
    <property type="term" value="P:neutral lipid catabolic process"/>
    <property type="evidence" value="ECO:0007669"/>
    <property type="project" value="TreeGrafter"/>
</dbReference>
<dbReference type="EMBL" id="JAKWFO010000014">
    <property type="protein sequence ID" value="KAI9632551.1"/>
    <property type="molecule type" value="Genomic_DNA"/>
</dbReference>
<keyword evidence="8" id="KW-0967">Endosome</keyword>
<dbReference type="CDD" id="cd00519">
    <property type="entry name" value="Lipase_3"/>
    <property type="match status" value="1"/>
</dbReference>
<dbReference type="Proteomes" id="UP001164286">
    <property type="component" value="Unassembled WGS sequence"/>
</dbReference>
<dbReference type="GO" id="GO:0034496">
    <property type="term" value="P:multivesicular body membrane disassembly"/>
    <property type="evidence" value="ECO:0007669"/>
    <property type="project" value="TreeGrafter"/>
</dbReference>
<gene>
    <name evidence="21" type="ORF">MKK02DRAFT_20464</name>
</gene>
<keyword evidence="10" id="KW-0442">Lipid degradation</keyword>